<dbReference type="CDD" id="cd01099">
    <property type="entry name" value="PAN_AP_HGF"/>
    <property type="match status" value="4"/>
</dbReference>
<dbReference type="GO" id="GO:0009653">
    <property type="term" value="P:anatomical structure morphogenesis"/>
    <property type="evidence" value="ECO:0007669"/>
    <property type="project" value="TreeGrafter"/>
</dbReference>
<feature type="domain" description="Apple" evidence="4">
    <location>
        <begin position="839"/>
        <end position="916"/>
    </location>
</feature>
<feature type="domain" description="C-type lectin" evidence="3">
    <location>
        <begin position="1657"/>
        <end position="1777"/>
    </location>
</feature>
<dbReference type="SMART" id="SM00223">
    <property type="entry name" value="APPLE"/>
    <property type="match status" value="3"/>
</dbReference>
<dbReference type="Pfam" id="PF00024">
    <property type="entry name" value="PAN_1"/>
    <property type="match status" value="8"/>
</dbReference>
<dbReference type="Gene3D" id="3.10.100.10">
    <property type="entry name" value="Mannose-Binding Protein A, subunit A"/>
    <property type="match status" value="2"/>
</dbReference>
<dbReference type="OrthoDB" id="6122582at2759"/>
<dbReference type="Gene3D" id="3.50.4.10">
    <property type="entry name" value="Hepatocyte Growth Factor"/>
    <property type="match status" value="8"/>
</dbReference>
<dbReference type="SMART" id="SM00034">
    <property type="entry name" value="CLECT"/>
    <property type="match status" value="2"/>
</dbReference>
<dbReference type="InterPro" id="IPR003609">
    <property type="entry name" value="Pan_app"/>
</dbReference>
<dbReference type="PROSITE" id="PS50948">
    <property type="entry name" value="PAN"/>
    <property type="match status" value="13"/>
</dbReference>
<evidence type="ECO:0000256" key="2">
    <source>
        <dbReference type="ARBA" id="ARBA00023157"/>
    </source>
</evidence>
<dbReference type="SMART" id="SM00473">
    <property type="entry name" value="PAN_AP"/>
    <property type="match status" value="15"/>
</dbReference>
<proteinExistence type="predicted"/>
<gene>
    <name evidence="5" type="ORF">DGYR_LOCUS11740</name>
</gene>
<protein>
    <submittedName>
        <fullName evidence="5">DgyrCDS12453</fullName>
    </submittedName>
</protein>
<dbReference type="PROSITE" id="PS50041">
    <property type="entry name" value="C_TYPE_LECTIN_2"/>
    <property type="match status" value="1"/>
</dbReference>
<comment type="caution">
    <text evidence="5">The sequence shown here is derived from an EMBL/GenBank/DDBJ whole genome shotgun (WGS) entry which is preliminary data.</text>
</comment>
<evidence type="ECO:0000313" key="6">
    <source>
        <dbReference type="Proteomes" id="UP000549394"/>
    </source>
</evidence>
<feature type="domain" description="Apple" evidence="4">
    <location>
        <begin position="1071"/>
        <end position="1152"/>
    </location>
</feature>
<dbReference type="EMBL" id="CAJFCJ010000020">
    <property type="protein sequence ID" value="CAD5124153.1"/>
    <property type="molecule type" value="Genomic_DNA"/>
</dbReference>
<keyword evidence="2" id="KW-1015">Disulfide bond</keyword>
<dbReference type="InterPro" id="IPR052774">
    <property type="entry name" value="Celegans_DevNeuronal_Protein"/>
</dbReference>
<organism evidence="5 6">
    <name type="scientific">Dimorphilus gyrociliatus</name>
    <dbReference type="NCBI Taxonomy" id="2664684"/>
    <lineage>
        <taxon>Eukaryota</taxon>
        <taxon>Metazoa</taxon>
        <taxon>Spiralia</taxon>
        <taxon>Lophotrochozoa</taxon>
        <taxon>Annelida</taxon>
        <taxon>Polychaeta</taxon>
        <taxon>Polychaeta incertae sedis</taxon>
        <taxon>Dinophilidae</taxon>
        <taxon>Dimorphilus</taxon>
    </lineage>
</organism>
<feature type="domain" description="Apple" evidence="4">
    <location>
        <begin position="24"/>
        <end position="109"/>
    </location>
</feature>
<feature type="domain" description="Apple" evidence="4">
    <location>
        <begin position="923"/>
        <end position="990"/>
    </location>
</feature>
<feature type="domain" description="Apple" evidence="4">
    <location>
        <begin position="1158"/>
        <end position="1232"/>
    </location>
</feature>
<dbReference type="InterPro" id="IPR016186">
    <property type="entry name" value="C-type_lectin-like/link_sf"/>
</dbReference>
<keyword evidence="1" id="KW-0677">Repeat</keyword>
<dbReference type="InterPro" id="IPR016187">
    <property type="entry name" value="CTDL_fold"/>
</dbReference>
<feature type="domain" description="Apple" evidence="4">
    <location>
        <begin position="502"/>
        <end position="582"/>
    </location>
</feature>
<accession>A0A7I8W6J3</accession>
<feature type="domain" description="Apple" evidence="4">
    <location>
        <begin position="1233"/>
        <end position="1316"/>
    </location>
</feature>
<dbReference type="InterPro" id="IPR001304">
    <property type="entry name" value="C-type_lectin-like"/>
</dbReference>
<dbReference type="PANTHER" id="PTHR47327">
    <property type="entry name" value="FI18240P1-RELATED"/>
    <property type="match status" value="1"/>
</dbReference>
<evidence type="ECO:0000313" key="5">
    <source>
        <dbReference type="EMBL" id="CAD5124153.1"/>
    </source>
</evidence>
<evidence type="ECO:0000259" key="4">
    <source>
        <dbReference type="PROSITE" id="PS50948"/>
    </source>
</evidence>
<dbReference type="GO" id="GO:0005576">
    <property type="term" value="C:extracellular region"/>
    <property type="evidence" value="ECO:0007669"/>
    <property type="project" value="InterPro"/>
</dbReference>
<evidence type="ECO:0000259" key="3">
    <source>
        <dbReference type="PROSITE" id="PS50041"/>
    </source>
</evidence>
<name>A0A7I8W6J3_9ANNE</name>
<feature type="domain" description="Apple" evidence="4">
    <location>
        <begin position="752"/>
        <end position="831"/>
    </location>
</feature>
<feature type="domain" description="Apple" evidence="4">
    <location>
        <begin position="344"/>
        <end position="428"/>
    </location>
</feature>
<feature type="domain" description="Apple" evidence="4">
    <location>
        <begin position="180"/>
        <end position="265"/>
    </location>
</feature>
<dbReference type="SUPFAM" id="SSF57414">
    <property type="entry name" value="Hairpin loop containing domain-like"/>
    <property type="match status" value="8"/>
</dbReference>
<dbReference type="GO" id="GO:0006508">
    <property type="term" value="P:proteolysis"/>
    <property type="evidence" value="ECO:0007669"/>
    <property type="project" value="InterPro"/>
</dbReference>
<feature type="domain" description="Apple" evidence="4">
    <location>
        <begin position="1322"/>
        <end position="1402"/>
    </location>
</feature>
<keyword evidence="6" id="KW-1185">Reference proteome</keyword>
<reference evidence="5 6" key="1">
    <citation type="submission" date="2020-08" db="EMBL/GenBank/DDBJ databases">
        <authorList>
            <person name="Hejnol A."/>
        </authorList>
    </citation>
    <scope>NUCLEOTIDE SEQUENCE [LARGE SCALE GENOMIC DNA]</scope>
</reference>
<feature type="domain" description="Apple" evidence="4">
    <location>
        <begin position="667"/>
        <end position="742"/>
    </location>
</feature>
<dbReference type="Proteomes" id="UP000549394">
    <property type="component" value="Unassembled WGS sequence"/>
</dbReference>
<feature type="domain" description="Apple" evidence="4">
    <location>
        <begin position="584"/>
        <end position="664"/>
    </location>
</feature>
<dbReference type="InterPro" id="IPR000177">
    <property type="entry name" value="Apple"/>
</dbReference>
<evidence type="ECO:0000256" key="1">
    <source>
        <dbReference type="ARBA" id="ARBA00022737"/>
    </source>
</evidence>
<dbReference type="SUPFAM" id="SSF56436">
    <property type="entry name" value="C-type lectin-like"/>
    <property type="match status" value="2"/>
</dbReference>
<dbReference type="PANTHER" id="PTHR47327:SF1">
    <property type="entry name" value="RE15579P"/>
    <property type="match status" value="1"/>
</dbReference>
<dbReference type="Pfam" id="PF00059">
    <property type="entry name" value="Lectin_C"/>
    <property type="match status" value="1"/>
</dbReference>
<sequence length="1780" mass="204382">MCTSPALGNVTHGAKLNNAYKKVCQGKFVDPCFVEKKGLYLDGWNNKIIKKSNEEDCKKACLNAQFDCSSAEFSTNGRTCYISSHNSTTKSKYMKKLSFYIYWERKDLCRPDCHFIEKMGKKITSAILHSPAKSLYQCQTACMIKSNCSSLTFTKKDGCLLSDSTKLSSQSRISTWIKSCPSSNTDDCFEFFTKDKVRTASVTLRLTTDSIEKCKLLCLQYKCPALTFQTKRDKCLLMSKEFYYVRYGKRLTSPDEIRLNTRDKCKSGVKQVHNKYFPINGRKVIRPVYSPYSCLLKCLKEKSFKCSLIHFKLGNPVCTLSSEMINFSSSGIDSPKNEYIAINCDYNEYCFKRLDGKFLSGLNTRTILSSSEEKCKLACISERKFLCRSCDFYKPDKHCYLSTSTRQSNAAQYSSSANFIHFERLPACRFGCSFDSKILTHEVKYSRKLHGMTSFDCKAACIVTNDCHGIVLLNNGTCLLSSNSSGVVKKFPSPVATTKLNCKPAETDCFTMKVGVKVLDQPIKSYILQNETACRMACLDEIEFECRIVAFYRNSGTCNLYFTKNAELSKSFPSTVVFSKLTECQKGCGFRTIYKRALSDSSSFIKLKSNSLESCKSICLRKNRTDCIGIYYDRRRRICNLIKKTKKVLYSHYNSNYVYASLDCSHCFTKYDSHYSIGHKKVIKASNETECTNSCMKEITFYCRSADYDLISRTCALSIESQSTKPKFFIKRESYIHWDKTCNGVDWDSDPCFLSFNNMTVRSVASEVVKFSNPKDCKQRCMNSTKFVCSGATFSSKKLTCTLYNNTKPSLKKDTYIHTLNHYYYSLKQICKPALGVSCFMQEFSNRETVTHSKKSLKASTLRRCQMLCFAETDFICTAISFQENSRNCRLYETKEESILSSLLQATGSIFSIKRCVNKNDECFTTQEVHIWKDYSVYLSSNFWSCRALCIEDSKCRAFIFINSTCHLSGTIPIKKFGEDGLTGHIKNNCADLCTIKEISSLHTSSQDIQSIRAISKAECIKAFLQSNYSLVKSAEYNSDSRNCYLKRKDIYSASQTYKFSGSHAYFQRDCPHEHRCFRQQRGYHMKGSYIKAIYLDLIKECEEECHKDENCLSIDYNGSDNLCVLHSDSKATKPILFEPHNTTTYSEKTICDQIPGCFKVFMNSYVNLRFSKIVKAVTAESCKKYCLSTKYFYCRSAIYRAKDNKCIISAQGDIRTRLRKRPGSVYLHRTLCKDCEMVKHVNKTIPKELYPGNRYQYCPSFEECSKICFYQFQPECRSALYNKRRRTCRLLSNSNGTWSSKLISDPNYIYFEKKCKGLSVCKITELGPKTLLGPTKSDWIKYKGTSKLTCQILCDTEKSFVCTGAKFDIQSGDCFLYKNPINTPNYEFKSSTTSLFFIRNCDGKTIVPPKTVKCPPHWHYVHETKSCYHLKHNIAYNYETASSYCYANGGNLISYKDEEEFNSLTSTLERLRLNHGINSEVLWWTSGQLTEKGWNWQELDPLAYKKRIYPHPITLTKWFKKEPKDKANHMVMKYGSRKEHIIRWGSMAVTDKTLALALCKADPDQATEQCWKNTCLNNGVCVEKNLTSPKIPTIEYSGRGMDDDEEDAESTISLFHSKVTKLAQGYKCRCINSTGNNCELQSPTFNESLSALYKDFFISKVAMSFEKASLYCKSNSASMLILSTEMEEEYWTSVLERDNLQGVYWLSAKRRDNKWYWLASSKHLTASFEMTYTNWHENEPNNYMHSESAAVLWYTEKDGWKWADANERNLYPFVCVSMK</sequence>